<name>A0A0C2ZP25_9AGAM</name>
<reference evidence="2" key="2">
    <citation type="submission" date="2015-01" db="EMBL/GenBank/DDBJ databases">
        <title>Evolutionary Origins and Diversification of the Mycorrhizal Mutualists.</title>
        <authorList>
            <consortium name="DOE Joint Genome Institute"/>
            <consortium name="Mycorrhizal Genomics Consortium"/>
            <person name="Kohler A."/>
            <person name="Kuo A."/>
            <person name="Nagy L.G."/>
            <person name="Floudas D."/>
            <person name="Copeland A."/>
            <person name="Barry K.W."/>
            <person name="Cichocki N."/>
            <person name="Veneault-Fourrey C."/>
            <person name="LaButti K."/>
            <person name="Lindquist E.A."/>
            <person name="Lipzen A."/>
            <person name="Lundell T."/>
            <person name="Morin E."/>
            <person name="Murat C."/>
            <person name="Riley R."/>
            <person name="Ohm R."/>
            <person name="Sun H."/>
            <person name="Tunlid A."/>
            <person name="Henrissat B."/>
            <person name="Grigoriev I.V."/>
            <person name="Hibbett D.S."/>
            <person name="Martin F."/>
        </authorList>
    </citation>
    <scope>NUCLEOTIDE SEQUENCE [LARGE SCALE GENOMIC DNA]</scope>
    <source>
        <strain evidence="2">Foug A</strain>
    </source>
</reference>
<gene>
    <name evidence="1" type="ORF">SCLCIDRAFT_1222056</name>
</gene>
<dbReference type="Proteomes" id="UP000053989">
    <property type="component" value="Unassembled WGS sequence"/>
</dbReference>
<evidence type="ECO:0000313" key="2">
    <source>
        <dbReference type="Proteomes" id="UP000053989"/>
    </source>
</evidence>
<dbReference type="EMBL" id="KN822156">
    <property type="protein sequence ID" value="KIM54357.1"/>
    <property type="molecule type" value="Genomic_DNA"/>
</dbReference>
<organism evidence="1 2">
    <name type="scientific">Scleroderma citrinum Foug A</name>
    <dbReference type="NCBI Taxonomy" id="1036808"/>
    <lineage>
        <taxon>Eukaryota</taxon>
        <taxon>Fungi</taxon>
        <taxon>Dikarya</taxon>
        <taxon>Basidiomycota</taxon>
        <taxon>Agaricomycotina</taxon>
        <taxon>Agaricomycetes</taxon>
        <taxon>Agaricomycetidae</taxon>
        <taxon>Boletales</taxon>
        <taxon>Sclerodermatineae</taxon>
        <taxon>Sclerodermataceae</taxon>
        <taxon>Scleroderma</taxon>
    </lineage>
</organism>
<feature type="non-terminal residue" evidence="1">
    <location>
        <position position="55"/>
    </location>
</feature>
<proteinExistence type="predicted"/>
<dbReference type="HOGENOM" id="CLU_3038148_0_0_1"/>
<sequence length="55" mass="6017">MTRTARFAVSSSICGIVCMTYSWQAGSSKVPALPRVITSTVKPPNSRERTTLSWV</sequence>
<evidence type="ECO:0000313" key="1">
    <source>
        <dbReference type="EMBL" id="KIM54357.1"/>
    </source>
</evidence>
<dbReference type="InParanoid" id="A0A0C2ZP25"/>
<keyword evidence="2" id="KW-1185">Reference proteome</keyword>
<dbReference type="AlphaFoldDB" id="A0A0C2ZP25"/>
<accession>A0A0C2ZP25</accession>
<protein>
    <submittedName>
        <fullName evidence="1">Uncharacterized protein</fullName>
    </submittedName>
</protein>
<reference evidence="1 2" key="1">
    <citation type="submission" date="2014-04" db="EMBL/GenBank/DDBJ databases">
        <authorList>
            <consortium name="DOE Joint Genome Institute"/>
            <person name="Kuo A."/>
            <person name="Kohler A."/>
            <person name="Nagy L.G."/>
            <person name="Floudas D."/>
            <person name="Copeland A."/>
            <person name="Barry K.W."/>
            <person name="Cichocki N."/>
            <person name="Veneault-Fourrey C."/>
            <person name="LaButti K."/>
            <person name="Lindquist E.A."/>
            <person name="Lipzen A."/>
            <person name="Lundell T."/>
            <person name="Morin E."/>
            <person name="Murat C."/>
            <person name="Sun H."/>
            <person name="Tunlid A."/>
            <person name="Henrissat B."/>
            <person name="Grigoriev I.V."/>
            <person name="Hibbett D.S."/>
            <person name="Martin F."/>
            <person name="Nordberg H.P."/>
            <person name="Cantor M.N."/>
            <person name="Hua S.X."/>
        </authorList>
    </citation>
    <scope>NUCLEOTIDE SEQUENCE [LARGE SCALE GENOMIC DNA]</scope>
    <source>
        <strain evidence="1 2">Foug A</strain>
    </source>
</reference>